<feature type="domain" description="Glycosyltransferase 2-like" evidence="1">
    <location>
        <begin position="11"/>
        <end position="171"/>
    </location>
</feature>
<dbReference type="SUPFAM" id="SSF53448">
    <property type="entry name" value="Nucleotide-diphospho-sugar transferases"/>
    <property type="match status" value="1"/>
</dbReference>
<dbReference type="RefSeq" id="WP_173199021.1">
    <property type="nucleotide sequence ID" value="NZ_JABFCX010000003.1"/>
</dbReference>
<keyword evidence="2" id="KW-0808">Transferase</keyword>
<dbReference type="GO" id="GO:0016740">
    <property type="term" value="F:transferase activity"/>
    <property type="evidence" value="ECO:0007669"/>
    <property type="project" value="UniProtKB-KW"/>
</dbReference>
<dbReference type="Proteomes" id="UP000536835">
    <property type="component" value="Unassembled WGS sequence"/>
</dbReference>
<dbReference type="Gene3D" id="3.90.550.10">
    <property type="entry name" value="Spore Coat Polysaccharide Biosynthesis Protein SpsA, Chain A"/>
    <property type="match status" value="1"/>
</dbReference>
<dbReference type="InterPro" id="IPR029044">
    <property type="entry name" value="Nucleotide-diphossugar_trans"/>
</dbReference>
<evidence type="ECO:0000313" key="3">
    <source>
        <dbReference type="Proteomes" id="UP000536835"/>
    </source>
</evidence>
<dbReference type="EMBL" id="JABFCX010000003">
    <property type="protein sequence ID" value="NNU16507.1"/>
    <property type="molecule type" value="Genomic_DNA"/>
</dbReference>
<organism evidence="2 3">
    <name type="scientific">Parvularcula mediterranea</name>
    <dbReference type="NCBI Taxonomy" id="2732508"/>
    <lineage>
        <taxon>Bacteria</taxon>
        <taxon>Pseudomonadati</taxon>
        <taxon>Pseudomonadota</taxon>
        <taxon>Alphaproteobacteria</taxon>
        <taxon>Parvularculales</taxon>
        <taxon>Parvularculaceae</taxon>
        <taxon>Parvularcula</taxon>
    </lineage>
</organism>
<dbReference type="InterPro" id="IPR050834">
    <property type="entry name" value="Glycosyltransf_2"/>
</dbReference>
<dbReference type="AlphaFoldDB" id="A0A7Y3W5N5"/>
<name>A0A7Y3W5N5_9PROT</name>
<comment type="caution">
    <text evidence="2">The sequence shown here is derived from an EMBL/GenBank/DDBJ whole genome shotgun (WGS) entry which is preliminary data.</text>
</comment>
<proteinExistence type="predicted"/>
<dbReference type="InterPro" id="IPR001173">
    <property type="entry name" value="Glyco_trans_2-like"/>
</dbReference>
<dbReference type="CDD" id="cd00761">
    <property type="entry name" value="Glyco_tranf_GTA_type"/>
    <property type="match status" value="1"/>
</dbReference>
<gene>
    <name evidence="2" type="ORF">HK107_09265</name>
</gene>
<protein>
    <submittedName>
        <fullName evidence="2">Glycosyltransferase</fullName>
    </submittedName>
</protein>
<dbReference type="PANTHER" id="PTHR43685:SF2">
    <property type="entry name" value="GLYCOSYLTRANSFERASE 2-LIKE DOMAIN-CONTAINING PROTEIN"/>
    <property type="match status" value="1"/>
</dbReference>
<evidence type="ECO:0000313" key="2">
    <source>
        <dbReference type="EMBL" id="NNU16507.1"/>
    </source>
</evidence>
<accession>A0A7Y3W5N5</accession>
<sequence>MTNDNNIPAVSVVMPVYGAEMTVAETVYSVLGQSFEDFELLIVNDGAKDSSIAVCEGFHDPRVRMIHQKNRGLSGARNTGIREARGKFIALIDADDTWHPHKLRNHVIHLEASPQVGISYSGSAMVDELSGAIGVSQKPRLKDVRPEHVFLRNPIGNGSAPVFRRKVFEDIAYSDPVHGESAYFDETFRQSEDIECWTRIALTTDWKMEGLPGQLTNYRINANGLSADVEKQLANWERMVSKVAETNPQFHRRWAKVARGFQLRYLARRAVQSGKGAQGLSLCMKALREAPHLFIREPLKTTTTVGAAIFFAFAPSSFVEVIRRRFLGGAS</sequence>
<keyword evidence="3" id="KW-1185">Reference proteome</keyword>
<evidence type="ECO:0000259" key="1">
    <source>
        <dbReference type="Pfam" id="PF00535"/>
    </source>
</evidence>
<dbReference type="Pfam" id="PF00535">
    <property type="entry name" value="Glycos_transf_2"/>
    <property type="match status" value="1"/>
</dbReference>
<dbReference type="PANTHER" id="PTHR43685">
    <property type="entry name" value="GLYCOSYLTRANSFERASE"/>
    <property type="match status" value="1"/>
</dbReference>
<reference evidence="2 3" key="1">
    <citation type="submission" date="2020-05" db="EMBL/GenBank/DDBJ databases">
        <title>Parvularcula mediterraneae sp. nov., isolated from polypropylene straw from shallow seawater of the seashore of Laganas in Zakynthos island, Greece.</title>
        <authorList>
            <person name="Szabo I."/>
            <person name="Al-Omari J."/>
            <person name="Rado J."/>
            <person name="Szerdahelyi G.S."/>
        </authorList>
    </citation>
    <scope>NUCLEOTIDE SEQUENCE [LARGE SCALE GENOMIC DNA]</scope>
    <source>
        <strain evidence="2 3">ZS-1/3</strain>
    </source>
</reference>